<keyword evidence="4" id="KW-1185">Reference proteome</keyword>
<feature type="region of interest" description="Disordered" evidence="2">
    <location>
        <begin position="267"/>
        <end position="426"/>
    </location>
</feature>
<evidence type="ECO:0000313" key="3">
    <source>
        <dbReference type="EMBL" id="TRM69525.1"/>
    </source>
</evidence>
<dbReference type="CDD" id="cd00821">
    <property type="entry name" value="PH"/>
    <property type="match status" value="1"/>
</dbReference>
<feature type="compositionally biased region" description="Low complexity" evidence="2">
    <location>
        <begin position="503"/>
        <end position="517"/>
    </location>
</feature>
<comment type="caution">
    <text evidence="3">The sequence shown here is derived from an EMBL/GenBank/DDBJ whole genome shotgun (WGS) entry which is preliminary data.</text>
</comment>
<feature type="region of interest" description="Disordered" evidence="2">
    <location>
        <begin position="498"/>
        <end position="519"/>
    </location>
</feature>
<dbReference type="EMBL" id="VDMD01000001">
    <property type="protein sequence ID" value="TRM69525.1"/>
    <property type="molecule type" value="Genomic_DNA"/>
</dbReference>
<dbReference type="STRING" id="97359.A0A550CXJ5"/>
<dbReference type="AlphaFoldDB" id="A0A550CXJ5"/>
<gene>
    <name evidence="3" type="ORF">BD626DRAFT_13674</name>
</gene>
<evidence type="ECO:0008006" key="5">
    <source>
        <dbReference type="Google" id="ProtNLM"/>
    </source>
</evidence>
<sequence length="896" mass="98611">MHGSDPAFPVRRQDSESASQIITRLEGHQDATPRSLHKNRSLLQSPEKTTRTSFMENYKNMKDKESPLRRSIQNFMSVIKKSPAAFKKKPIDDSDATPAPVFESLCSPDRHSAPSSQPRGPRPRAAPLEDIPTGHVALHAGPLLYLCHTENESRDIFPVWTSCSVSLEGSALLATWYTAMGNPFTQIIDITRCTDVCALTMEQLDPALRDMLPRSEDGSDPRIFEITFNDRPSQCFGASTVKERARWINAIWDAVIPSREPRRTRSIYASDTVRSIHSNDTGGSTQSDRAKPPLARPITTRSDRSLPPVPMESPALPEPQGMRTPSETPRRLLSRPLSDSPTKSSSIANLSQKSMVKQRLAQIQSPRSSSRSLPSLPGSPVSRRSLSRIPSRDSPVLSRNSASLCDQEPPPGMSSASRSRSRPRSQFSVLDCYGEDADRYSMQAAGGVGENAMNAPPTDDKMQPVMDTVLNQAAKHQERITTLESRIMALQSDVRALPSKLNSSSATSTRGSGSKGALPELGTVQRAVLALETRAQGTSETLASIERKLDDLVANKNSYQRTSSSGIVRQLSIAADSSPMNNHLAGIDDKVDRLQLQIQQDVPEILHRLNKLTSKSSGEGDSVATMRDVDRGRFESRTKVELTAIHAKLDDMLARSQPGDSAQLSQIVSLLRVDSEKRDGQARCDADTVRYLSDLNTWLSSFVNSGSLQIQTMSAEVAKLSAQLVGDPAQPQGPLVEMRQLAAEMRARDQDLSALHEAVGRLVGDLHAQGGGAMAQILEGQRQNQEVLVRGLASQISKEIRDERLRFVDAMQEATSLNVTAQVEDFKRQMTREVRAMIQDVGQLRNEQQAVAQGWQSSNHFDAYDGQHRHPRDLHLPMAVNTVNRPNRAGKPLGRR</sequence>
<organism evidence="3 4">
    <name type="scientific">Schizophyllum amplum</name>
    <dbReference type="NCBI Taxonomy" id="97359"/>
    <lineage>
        <taxon>Eukaryota</taxon>
        <taxon>Fungi</taxon>
        <taxon>Dikarya</taxon>
        <taxon>Basidiomycota</taxon>
        <taxon>Agaricomycotina</taxon>
        <taxon>Agaricomycetes</taxon>
        <taxon>Agaricomycetidae</taxon>
        <taxon>Agaricales</taxon>
        <taxon>Schizophyllaceae</taxon>
        <taxon>Schizophyllum</taxon>
    </lineage>
</organism>
<feature type="compositionally biased region" description="Low complexity" evidence="2">
    <location>
        <begin position="365"/>
        <end position="388"/>
    </location>
</feature>
<dbReference type="SUPFAM" id="SSF50729">
    <property type="entry name" value="PH domain-like"/>
    <property type="match status" value="1"/>
</dbReference>
<feature type="region of interest" description="Disordered" evidence="2">
    <location>
        <begin position="87"/>
        <end position="127"/>
    </location>
</feature>
<feature type="compositionally biased region" description="Polar residues" evidence="2">
    <location>
        <begin position="41"/>
        <end position="55"/>
    </location>
</feature>
<feature type="region of interest" description="Disordered" evidence="2">
    <location>
        <begin position="1"/>
        <end position="67"/>
    </location>
</feature>
<name>A0A550CXJ5_9AGAR</name>
<feature type="coiled-coil region" evidence="1">
    <location>
        <begin position="466"/>
        <end position="493"/>
    </location>
</feature>
<dbReference type="OrthoDB" id="2261329at2759"/>
<feature type="compositionally biased region" description="Polar residues" evidence="2">
    <location>
        <begin position="267"/>
        <end position="287"/>
    </location>
</feature>
<feature type="coiled-coil region" evidence="1">
    <location>
        <begin position="535"/>
        <end position="562"/>
    </location>
</feature>
<dbReference type="Proteomes" id="UP000320762">
    <property type="component" value="Unassembled WGS sequence"/>
</dbReference>
<reference evidence="3 4" key="1">
    <citation type="journal article" date="2019" name="New Phytol.">
        <title>Comparative genomics reveals unique wood-decay strategies and fruiting body development in the Schizophyllaceae.</title>
        <authorList>
            <person name="Almasi E."/>
            <person name="Sahu N."/>
            <person name="Krizsan K."/>
            <person name="Balint B."/>
            <person name="Kovacs G.M."/>
            <person name="Kiss B."/>
            <person name="Cseklye J."/>
            <person name="Drula E."/>
            <person name="Henrissat B."/>
            <person name="Nagy I."/>
            <person name="Chovatia M."/>
            <person name="Adam C."/>
            <person name="LaButti K."/>
            <person name="Lipzen A."/>
            <person name="Riley R."/>
            <person name="Grigoriev I.V."/>
            <person name="Nagy L.G."/>
        </authorList>
    </citation>
    <scope>NUCLEOTIDE SEQUENCE [LARGE SCALE GENOMIC DNA]</scope>
    <source>
        <strain evidence="3 4">NL-1724</strain>
    </source>
</reference>
<evidence type="ECO:0000256" key="2">
    <source>
        <dbReference type="SAM" id="MobiDB-lite"/>
    </source>
</evidence>
<evidence type="ECO:0000256" key="1">
    <source>
        <dbReference type="SAM" id="Coils"/>
    </source>
</evidence>
<evidence type="ECO:0000313" key="4">
    <source>
        <dbReference type="Proteomes" id="UP000320762"/>
    </source>
</evidence>
<accession>A0A550CXJ5</accession>
<feature type="compositionally biased region" description="Polar residues" evidence="2">
    <location>
        <begin position="337"/>
        <end position="355"/>
    </location>
</feature>
<proteinExistence type="predicted"/>
<keyword evidence="1" id="KW-0175">Coiled coil</keyword>
<protein>
    <recommendedName>
        <fullName evidence="5">PH domain-containing protein</fullName>
    </recommendedName>
</protein>